<evidence type="ECO:0000256" key="1">
    <source>
        <dbReference type="SAM" id="MobiDB-lite"/>
    </source>
</evidence>
<dbReference type="Pfam" id="PF20411">
    <property type="entry name" value="DUF6697"/>
    <property type="match status" value="1"/>
</dbReference>
<organism evidence="3 4">
    <name type="scientific">Leucocoprinus leucothites</name>
    <dbReference type="NCBI Taxonomy" id="201217"/>
    <lineage>
        <taxon>Eukaryota</taxon>
        <taxon>Fungi</taxon>
        <taxon>Dikarya</taxon>
        <taxon>Basidiomycota</taxon>
        <taxon>Agaricomycotina</taxon>
        <taxon>Agaricomycetes</taxon>
        <taxon>Agaricomycetidae</taxon>
        <taxon>Agaricales</taxon>
        <taxon>Agaricineae</taxon>
        <taxon>Agaricaceae</taxon>
        <taxon>Leucocoprinus</taxon>
    </lineage>
</organism>
<keyword evidence="4" id="KW-1185">Reference proteome</keyword>
<proteinExistence type="predicted"/>
<dbReference type="OrthoDB" id="3219211at2759"/>
<evidence type="ECO:0000313" key="4">
    <source>
        <dbReference type="Proteomes" id="UP000559027"/>
    </source>
</evidence>
<sequence length="524" mass="56729">MTTLPGHANDEKHYTFMVPSDSEPVNGFESKPELPTNPLRIAEMAIEIQLEKLRVTEAMSARDVLVYKLSDAYTSIREKTDLIDRLQQALNAAMGATVNTPSTGFSTLQQNWNQSTDINGLQTQVADLEALIQDLRVGSRNTMGPPPRYEEEDGKSGSPTTILDIQAISASTSPLAVSTPILPGPPREERSVQTLISEEPEDMVNGRFSVLASIPLPENPPDDTLKPIVLPPTCTLHEFLSSTSGMLRNLLGNYRVLQSLTTKWCPSREEHGYFYSPIFKCSTNPRVTTAHRWQQVDVTARMKQPTECFYNREGLWYYAGSYQAFRLEDLTLKEWAELSTETANYLVKETISARKNVSPQNIYEVNQLYNAGALKIACVGLQCVGFNQEVYKSVLEHAAKFTQAKWKSMSTGAISMANINNPGSPTTGSPGIGSTGNLLAKPAGAPVKPVPGLSRPVSPTLLGAATTGFGAVAAGLGLGNGGAWNTTAALVVQGTNQGLLQPTGAENVPTVENAVAGYRVVIKK</sequence>
<dbReference type="InterPro" id="IPR046520">
    <property type="entry name" value="DUF6697"/>
</dbReference>
<feature type="region of interest" description="Disordered" evidence="1">
    <location>
        <begin position="138"/>
        <end position="158"/>
    </location>
</feature>
<dbReference type="EMBL" id="JAACJO010000016">
    <property type="protein sequence ID" value="KAF5349490.1"/>
    <property type="molecule type" value="Genomic_DNA"/>
</dbReference>
<name>A0A8H5CX13_9AGAR</name>
<dbReference type="Proteomes" id="UP000559027">
    <property type="component" value="Unassembled WGS sequence"/>
</dbReference>
<evidence type="ECO:0000259" key="2">
    <source>
        <dbReference type="Pfam" id="PF20411"/>
    </source>
</evidence>
<gene>
    <name evidence="3" type="ORF">D9756_008915</name>
</gene>
<accession>A0A8H5CX13</accession>
<feature type="domain" description="DUF6697" evidence="2">
    <location>
        <begin position="254"/>
        <end position="396"/>
    </location>
</feature>
<dbReference type="AlphaFoldDB" id="A0A8H5CX13"/>
<comment type="caution">
    <text evidence="3">The sequence shown here is derived from an EMBL/GenBank/DDBJ whole genome shotgun (WGS) entry which is preliminary data.</text>
</comment>
<reference evidence="3 4" key="1">
    <citation type="journal article" date="2020" name="ISME J.">
        <title>Uncovering the hidden diversity of litter-decomposition mechanisms in mushroom-forming fungi.</title>
        <authorList>
            <person name="Floudas D."/>
            <person name="Bentzer J."/>
            <person name="Ahren D."/>
            <person name="Johansson T."/>
            <person name="Persson P."/>
            <person name="Tunlid A."/>
        </authorList>
    </citation>
    <scope>NUCLEOTIDE SEQUENCE [LARGE SCALE GENOMIC DNA]</scope>
    <source>
        <strain evidence="3 4">CBS 146.42</strain>
    </source>
</reference>
<protein>
    <recommendedName>
        <fullName evidence="2">DUF6697 domain-containing protein</fullName>
    </recommendedName>
</protein>
<evidence type="ECO:0000313" key="3">
    <source>
        <dbReference type="EMBL" id="KAF5349490.1"/>
    </source>
</evidence>